<sequence>MNGMPWKFMAGAPMPVNPKAHPLPTNTITGGRPPDPLDPSDDAGIETAVRTFMDLPTPIETACEDQQSTFFHIRFLVTPNTPGNATGDWKKRRELLPQRSTVQDQTPSPGR</sequence>
<gene>
    <name evidence="2" type="ORF">CCUR1050_LOCUS16894</name>
</gene>
<reference evidence="2" key="1">
    <citation type="submission" date="2021-01" db="EMBL/GenBank/DDBJ databases">
        <authorList>
            <person name="Corre E."/>
            <person name="Pelletier E."/>
            <person name="Niang G."/>
            <person name="Scheremetjew M."/>
            <person name="Finn R."/>
            <person name="Kale V."/>
            <person name="Holt S."/>
            <person name="Cochrane G."/>
            <person name="Meng A."/>
            <person name="Brown T."/>
            <person name="Cohen L."/>
        </authorList>
    </citation>
    <scope>NUCLEOTIDE SEQUENCE</scope>
    <source>
        <strain evidence="2">CCAP979/52</strain>
    </source>
</reference>
<protein>
    <submittedName>
        <fullName evidence="2">Uncharacterized protein</fullName>
    </submittedName>
</protein>
<feature type="region of interest" description="Disordered" evidence="1">
    <location>
        <begin position="13"/>
        <end position="43"/>
    </location>
</feature>
<feature type="region of interest" description="Disordered" evidence="1">
    <location>
        <begin position="79"/>
        <end position="111"/>
    </location>
</feature>
<feature type="compositionally biased region" description="Polar residues" evidence="1">
    <location>
        <begin position="98"/>
        <end position="111"/>
    </location>
</feature>
<name>A0A7S0MH47_9CRYP</name>
<evidence type="ECO:0000313" key="2">
    <source>
        <dbReference type="EMBL" id="CAD8639210.1"/>
    </source>
</evidence>
<evidence type="ECO:0000256" key="1">
    <source>
        <dbReference type="SAM" id="MobiDB-lite"/>
    </source>
</evidence>
<dbReference type="AlphaFoldDB" id="A0A7S0MH47"/>
<accession>A0A7S0MH47</accession>
<dbReference type="EMBL" id="HBEZ01030525">
    <property type="protein sequence ID" value="CAD8639210.1"/>
    <property type="molecule type" value="Transcribed_RNA"/>
</dbReference>
<proteinExistence type="predicted"/>
<organism evidence="2">
    <name type="scientific">Cryptomonas curvata</name>
    <dbReference type="NCBI Taxonomy" id="233186"/>
    <lineage>
        <taxon>Eukaryota</taxon>
        <taxon>Cryptophyceae</taxon>
        <taxon>Cryptomonadales</taxon>
        <taxon>Cryptomonadaceae</taxon>
        <taxon>Cryptomonas</taxon>
    </lineage>
</organism>